<keyword evidence="6 8" id="KW-1133">Transmembrane helix</keyword>
<evidence type="ECO:0000313" key="11">
    <source>
        <dbReference type="Proteomes" id="UP000077521"/>
    </source>
</evidence>
<feature type="transmembrane region" description="Helical" evidence="8">
    <location>
        <begin position="285"/>
        <end position="308"/>
    </location>
</feature>
<dbReference type="GO" id="GO:0022857">
    <property type="term" value="F:transmembrane transporter activity"/>
    <property type="evidence" value="ECO:0007669"/>
    <property type="project" value="UniProtKB-UniRule"/>
</dbReference>
<evidence type="ECO:0000256" key="4">
    <source>
        <dbReference type="ARBA" id="ARBA00015388"/>
    </source>
</evidence>
<feature type="transmembrane region" description="Helical" evidence="8">
    <location>
        <begin position="448"/>
        <end position="471"/>
    </location>
</feature>
<feature type="transmembrane region" description="Helical" evidence="8">
    <location>
        <begin position="328"/>
        <end position="348"/>
    </location>
</feature>
<dbReference type="GO" id="GO:0005886">
    <property type="term" value="C:plasma membrane"/>
    <property type="evidence" value="ECO:0007669"/>
    <property type="project" value="UniProtKB-SubCell"/>
</dbReference>
<evidence type="ECO:0000256" key="5">
    <source>
        <dbReference type="ARBA" id="ARBA00022692"/>
    </source>
</evidence>
<evidence type="ECO:0000256" key="2">
    <source>
        <dbReference type="ARBA" id="ARBA00004141"/>
    </source>
</evidence>
<feature type="transmembrane region" description="Helical" evidence="8">
    <location>
        <begin position="355"/>
        <end position="371"/>
    </location>
</feature>
<feature type="transmembrane region" description="Helical" evidence="8">
    <location>
        <begin position="520"/>
        <end position="553"/>
    </location>
</feature>
<feature type="compositionally biased region" description="Low complexity" evidence="9">
    <location>
        <begin position="74"/>
        <end position="106"/>
    </location>
</feature>
<evidence type="ECO:0000256" key="7">
    <source>
        <dbReference type="ARBA" id="ARBA00023136"/>
    </source>
</evidence>
<keyword evidence="5 8" id="KW-0812">Transmembrane</keyword>
<dbReference type="InterPro" id="IPR007603">
    <property type="entry name" value="Choline_transptr-like"/>
</dbReference>
<feature type="transmembrane region" description="Helical" evidence="8">
    <location>
        <begin position="387"/>
        <end position="409"/>
    </location>
</feature>
<comment type="caution">
    <text evidence="10">The sequence shown here is derived from an EMBL/GenBank/DDBJ whole genome shotgun (WGS) entry which is preliminary data.</text>
</comment>
<evidence type="ECO:0000313" key="10">
    <source>
        <dbReference type="EMBL" id="KAE8257926.1"/>
    </source>
</evidence>
<evidence type="ECO:0000256" key="1">
    <source>
        <dbReference type="ARBA" id="ARBA00002957"/>
    </source>
</evidence>
<keyword evidence="7 8" id="KW-0472">Membrane</keyword>
<feature type="transmembrane region" description="Helical" evidence="8">
    <location>
        <begin position="140"/>
        <end position="160"/>
    </location>
</feature>
<comment type="subcellular location">
    <subcellularLocation>
        <location evidence="8">Cell membrane</location>
        <topology evidence="8">Multi-pass membrane protein</topology>
    </subcellularLocation>
    <subcellularLocation>
        <location evidence="2">Membrane</location>
        <topology evidence="2">Multi-pass membrane protein</topology>
    </subcellularLocation>
</comment>
<protein>
    <recommendedName>
        <fullName evidence="4 8">Protein PNS1</fullName>
    </recommendedName>
</protein>
<organism evidence="10 11">
    <name type="scientific">Tilletia indica</name>
    <dbReference type="NCBI Taxonomy" id="43049"/>
    <lineage>
        <taxon>Eukaryota</taxon>
        <taxon>Fungi</taxon>
        <taxon>Dikarya</taxon>
        <taxon>Basidiomycota</taxon>
        <taxon>Ustilaginomycotina</taxon>
        <taxon>Exobasidiomycetes</taxon>
        <taxon>Tilletiales</taxon>
        <taxon>Tilletiaceae</taxon>
        <taxon>Tilletia</taxon>
    </lineage>
</organism>
<comment type="function">
    <text evidence="1 8">Probably involved in transport through the plasma membrane.</text>
</comment>
<feature type="region of interest" description="Disordered" evidence="9">
    <location>
        <begin position="52"/>
        <end position="117"/>
    </location>
</feature>
<feature type="transmembrane region" description="Helical" evidence="8">
    <location>
        <begin position="218"/>
        <end position="239"/>
    </location>
</feature>
<evidence type="ECO:0000256" key="9">
    <source>
        <dbReference type="SAM" id="MobiDB-lite"/>
    </source>
</evidence>
<feature type="transmembrane region" description="Helical" evidence="8">
    <location>
        <begin position="421"/>
        <end position="442"/>
    </location>
</feature>
<feature type="transmembrane region" description="Helical" evidence="8">
    <location>
        <begin position="245"/>
        <end position="264"/>
    </location>
</feature>
<evidence type="ECO:0000256" key="8">
    <source>
        <dbReference type="RuleBase" id="RU368066"/>
    </source>
</evidence>
<dbReference type="AlphaFoldDB" id="A0A177TDZ5"/>
<gene>
    <name evidence="10" type="ORF">A4X13_0g2034</name>
</gene>
<feature type="transmembrane region" description="Helical" evidence="8">
    <location>
        <begin position="483"/>
        <end position="508"/>
    </location>
</feature>
<dbReference type="PANTHER" id="PTHR12385">
    <property type="entry name" value="CHOLINE TRANSPORTER-LIKE (SLC FAMILY 44)"/>
    <property type="match status" value="1"/>
</dbReference>
<dbReference type="PANTHER" id="PTHR12385:SF4">
    <property type="entry name" value="PROTEIN PNS1"/>
    <property type="match status" value="1"/>
</dbReference>
<dbReference type="Pfam" id="PF04515">
    <property type="entry name" value="Choline_transpo"/>
    <property type="match status" value="1"/>
</dbReference>
<keyword evidence="11" id="KW-1185">Reference proteome</keyword>
<evidence type="ECO:0000256" key="6">
    <source>
        <dbReference type="ARBA" id="ARBA00022989"/>
    </source>
</evidence>
<feature type="transmembrane region" description="Helical" evidence="8">
    <location>
        <begin position="191"/>
        <end position="211"/>
    </location>
</feature>
<sequence>MLELGVWINKQTNTFPIRVSSGILYHDHHDNENHIERNPQQREKEMSYYAQQPPYNGQTYQPPNMGGGPGQGGYSMPQSAPYAPNQQQQQGYPPNQQQDFEKQQQQPGGGYYGEKPGTLAPQGYEGERFAPKRPKFQDPFFAIFFLAVLGGFIALSVITLRSYSISDIAGGVVSGNRGAAGIIGTLNTHTAIILMLSAGVALVFSILYLILVRFATRAIIEITWFLNVALNIGYCVYLWTQGFTSGAVIFTIFAVLSIIFYFYARKRIPLARILLKTILRAANDYPSTYVVSLLGTLFQAIFSVWWTWTLVATYQRFDPNGSTQNNSSRSNGAVTGLVVFLFFTFYYVTEVLKNITLVVTAGIFGVWYYGAPTKHVALSSFKRATTYSLGSICFGSLIVSLLELLRAFFRTLSATQASEGDMLSSILACVASCCIGCIEGMVRWLNKYAFINIALYGSSYIEAAKATFTLLQQKGVDVIVNDSLVNTVWLMGSFAIGILTALFSYIYLKESDSNPGESSSIIILASFVFGLQISLSLGAGTIGSGVSTLFVALAEDPEVIRTRDPELFEMIRATYPQVASPVQH</sequence>
<evidence type="ECO:0000256" key="3">
    <source>
        <dbReference type="ARBA" id="ARBA00007168"/>
    </source>
</evidence>
<comment type="similarity">
    <text evidence="3 8">Belongs to the CTL (choline transporter-like) family.</text>
</comment>
<reference evidence="10" key="2">
    <citation type="journal article" date="2019" name="IMA Fungus">
        <title>Genome sequencing and comparison of five Tilletia species to identify candidate genes for the detection of regulated species infecting wheat.</title>
        <authorList>
            <person name="Nguyen H.D.T."/>
            <person name="Sultana T."/>
            <person name="Kesanakurti P."/>
            <person name="Hambleton S."/>
        </authorList>
    </citation>
    <scope>NUCLEOTIDE SEQUENCE</scope>
    <source>
        <strain evidence="10">DAOMC 236416</strain>
    </source>
</reference>
<accession>A0A177TDZ5</accession>
<reference evidence="10" key="1">
    <citation type="submission" date="2016-04" db="EMBL/GenBank/DDBJ databases">
        <authorList>
            <person name="Nguyen H.D."/>
            <person name="Samba Siva P."/>
            <person name="Cullis J."/>
            <person name="Levesque C.A."/>
            <person name="Hambleton S."/>
        </authorList>
    </citation>
    <scope>NUCLEOTIDE SEQUENCE</scope>
    <source>
        <strain evidence="10">DAOMC 236416</strain>
    </source>
</reference>
<proteinExistence type="inferred from homology"/>
<name>A0A177TDZ5_9BASI</name>
<dbReference type="Proteomes" id="UP000077521">
    <property type="component" value="Unassembled WGS sequence"/>
</dbReference>
<dbReference type="EMBL" id="LWDF02000090">
    <property type="protein sequence ID" value="KAE8257926.1"/>
    <property type="molecule type" value="Genomic_DNA"/>
</dbReference>